<protein>
    <recommendedName>
        <fullName evidence="2">phospholipase A2</fullName>
        <ecNumber evidence="2">3.1.1.4</ecNumber>
    </recommendedName>
    <alternativeName>
        <fullName evidence="5">Phosphatidylcholine 2-acylhydrolase</fullName>
    </alternativeName>
</protein>
<dbReference type="GO" id="GO:0006644">
    <property type="term" value="P:phospholipid metabolic process"/>
    <property type="evidence" value="ECO:0007669"/>
    <property type="project" value="InterPro"/>
</dbReference>
<evidence type="ECO:0000256" key="2">
    <source>
        <dbReference type="ARBA" id="ARBA00013278"/>
    </source>
</evidence>
<reference evidence="9" key="1">
    <citation type="journal article" date="2023" name="G3 (Bethesda)">
        <title>Whole genome assemblies of Zophobas morio and Tenebrio molitor.</title>
        <authorList>
            <person name="Kaur S."/>
            <person name="Stinson S.A."/>
            <person name="diCenzo G.C."/>
        </authorList>
    </citation>
    <scope>NUCLEOTIDE SEQUENCE</scope>
    <source>
        <strain evidence="9">QUZm001</strain>
    </source>
</reference>
<dbReference type="GO" id="GO:0050482">
    <property type="term" value="P:arachidonate secretion"/>
    <property type="evidence" value="ECO:0007669"/>
    <property type="project" value="InterPro"/>
</dbReference>
<dbReference type="Proteomes" id="UP001168821">
    <property type="component" value="Unassembled WGS sequence"/>
</dbReference>
<keyword evidence="4" id="KW-0443">Lipid metabolism</keyword>
<evidence type="ECO:0000256" key="6">
    <source>
        <dbReference type="SAM" id="MobiDB-lite"/>
    </source>
</evidence>
<accession>A0AA38IHC5</accession>
<dbReference type="InterPro" id="IPR016090">
    <property type="entry name" value="PLA2-like_dom"/>
</dbReference>
<dbReference type="PANTHER" id="PTHR12253">
    <property type="entry name" value="RH14732P"/>
    <property type="match status" value="1"/>
</dbReference>
<evidence type="ECO:0000313" key="10">
    <source>
        <dbReference type="Proteomes" id="UP001168821"/>
    </source>
</evidence>
<evidence type="ECO:0000256" key="5">
    <source>
        <dbReference type="ARBA" id="ARBA00029903"/>
    </source>
</evidence>
<dbReference type="SUPFAM" id="SSF48619">
    <property type="entry name" value="Phospholipase A2, PLA2"/>
    <property type="match status" value="1"/>
</dbReference>
<dbReference type="GO" id="GO:0016042">
    <property type="term" value="P:lipid catabolic process"/>
    <property type="evidence" value="ECO:0007669"/>
    <property type="project" value="UniProtKB-KW"/>
</dbReference>
<feature type="domain" description="Phospholipase A2-like central" evidence="8">
    <location>
        <begin position="104"/>
        <end position="198"/>
    </location>
</feature>
<evidence type="ECO:0000256" key="1">
    <source>
        <dbReference type="ARBA" id="ARBA00001913"/>
    </source>
</evidence>
<keyword evidence="3" id="KW-0442">Lipid degradation</keyword>
<dbReference type="Pfam" id="PF05826">
    <property type="entry name" value="Phospholip_A2_2"/>
    <property type="match status" value="1"/>
</dbReference>
<feature type="chain" id="PRO_5041239697" description="phospholipase A2" evidence="7">
    <location>
        <begin position="19"/>
        <end position="234"/>
    </location>
</feature>
<dbReference type="GO" id="GO:0004623">
    <property type="term" value="F:phospholipase A2 activity"/>
    <property type="evidence" value="ECO:0007669"/>
    <property type="project" value="UniProtKB-EC"/>
</dbReference>
<feature type="region of interest" description="Disordered" evidence="6">
    <location>
        <begin position="41"/>
        <end position="66"/>
    </location>
</feature>
<evidence type="ECO:0000256" key="4">
    <source>
        <dbReference type="ARBA" id="ARBA00023098"/>
    </source>
</evidence>
<comment type="caution">
    <text evidence="9">The sequence shown here is derived from an EMBL/GenBank/DDBJ whole genome shotgun (WGS) entry which is preliminary data.</text>
</comment>
<proteinExistence type="predicted"/>
<name>A0AA38IHC5_9CUCU</name>
<keyword evidence="10" id="KW-1185">Reference proteome</keyword>
<sequence>MKTSCISSATLIIVYALAFLVRHHCSYKIQAIEDWDEPKAPLEHSFDDEENQSNNPTSEPEDLDFIGHDKTRPPIWSNTKGLDCNKTLYGGSIQYFKSSIVAQYPVTRWCGDLDLIELFGDFEKFSKIASCCRAHDTCPENMDPDSSKYGLMNTCLFERTLCDCDKRFYECLKNDDSFGANSIGYTYFTILGPQCFKQDYPIIDCVEESGGRCEEYLTDTDGEKIYQWFDSPVY</sequence>
<organism evidence="9 10">
    <name type="scientific">Zophobas morio</name>
    <dbReference type="NCBI Taxonomy" id="2755281"/>
    <lineage>
        <taxon>Eukaryota</taxon>
        <taxon>Metazoa</taxon>
        <taxon>Ecdysozoa</taxon>
        <taxon>Arthropoda</taxon>
        <taxon>Hexapoda</taxon>
        <taxon>Insecta</taxon>
        <taxon>Pterygota</taxon>
        <taxon>Neoptera</taxon>
        <taxon>Endopterygota</taxon>
        <taxon>Coleoptera</taxon>
        <taxon>Polyphaga</taxon>
        <taxon>Cucujiformia</taxon>
        <taxon>Tenebrionidae</taxon>
        <taxon>Zophobas</taxon>
    </lineage>
</organism>
<dbReference type="Gene3D" id="1.20.90.10">
    <property type="entry name" value="Phospholipase A2 domain"/>
    <property type="match status" value="1"/>
</dbReference>
<evidence type="ECO:0000256" key="7">
    <source>
        <dbReference type="SAM" id="SignalP"/>
    </source>
</evidence>
<feature type="signal peptide" evidence="7">
    <location>
        <begin position="1"/>
        <end position="18"/>
    </location>
</feature>
<evidence type="ECO:0000313" key="9">
    <source>
        <dbReference type="EMBL" id="KAJ3656657.1"/>
    </source>
</evidence>
<dbReference type="EC" id="3.1.1.4" evidence="2"/>
<evidence type="ECO:0000256" key="3">
    <source>
        <dbReference type="ARBA" id="ARBA00022963"/>
    </source>
</evidence>
<gene>
    <name evidence="9" type="ORF">Zmor_015714</name>
</gene>
<dbReference type="EMBL" id="JALNTZ010000004">
    <property type="protein sequence ID" value="KAJ3656657.1"/>
    <property type="molecule type" value="Genomic_DNA"/>
</dbReference>
<evidence type="ECO:0000259" key="8">
    <source>
        <dbReference type="Pfam" id="PF05826"/>
    </source>
</evidence>
<dbReference type="InterPro" id="IPR036444">
    <property type="entry name" value="PLipase_A2_dom_sf"/>
</dbReference>
<keyword evidence="7" id="KW-0732">Signal</keyword>
<dbReference type="AlphaFoldDB" id="A0AA38IHC5"/>
<comment type="cofactor">
    <cofactor evidence="1">
        <name>Ca(2+)</name>
        <dbReference type="ChEBI" id="CHEBI:29108"/>
    </cofactor>
</comment>